<evidence type="ECO:0000256" key="1">
    <source>
        <dbReference type="ARBA" id="ARBA00022801"/>
    </source>
</evidence>
<keyword evidence="1 3" id="KW-0378">Hydrolase</keyword>
<evidence type="ECO:0000313" key="4">
    <source>
        <dbReference type="Proteomes" id="UP000737171"/>
    </source>
</evidence>
<keyword evidence="4" id="KW-1185">Reference proteome</keyword>
<evidence type="ECO:0000313" key="3">
    <source>
        <dbReference type="EMBL" id="NRF71668.1"/>
    </source>
</evidence>
<gene>
    <name evidence="3" type="ORF">HLB44_32235</name>
</gene>
<name>A0ABX2ESR1_9BURK</name>
<dbReference type="SUPFAM" id="SSF53474">
    <property type="entry name" value="alpha/beta-Hydrolases"/>
    <property type="match status" value="1"/>
</dbReference>
<proteinExistence type="predicted"/>
<dbReference type="GO" id="GO:0016787">
    <property type="term" value="F:hydrolase activity"/>
    <property type="evidence" value="ECO:0007669"/>
    <property type="project" value="UniProtKB-KW"/>
</dbReference>
<accession>A0ABX2ESR1</accession>
<dbReference type="Proteomes" id="UP000737171">
    <property type="component" value="Unassembled WGS sequence"/>
</dbReference>
<comment type="caution">
    <text evidence="3">The sequence shown here is derived from an EMBL/GenBank/DDBJ whole genome shotgun (WGS) entry which is preliminary data.</text>
</comment>
<evidence type="ECO:0000259" key="2">
    <source>
        <dbReference type="Pfam" id="PF01738"/>
    </source>
</evidence>
<dbReference type="EMBL" id="JABRWJ010000013">
    <property type="protein sequence ID" value="NRF71668.1"/>
    <property type="molecule type" value="Genomic_DNA"/>
</dbReference>
<dbReference type="InterPro" id="IPR050300">
    <property type="entry name" value="GDXG_lipolytic_enzyme"/>
</dbReference>
<dbReference type="PANTHER" id="PTHR48081">
    <property type="entry name" value="AB HYDROLASE SUPERFAMILY PROTEIN C4A8.06C"/>
    <property type="match status" value="1"/>
</dbReference>
<feature type="domain" description="Dienelactone hydrolase" evidence="2">
    <location>
        <begin position="78"/>
        <end position="263"/>
    </location>
</feature>
<reference evidence="3 4" key="1">
    <citation type="submission" date="2020-05" db="EMBL/GenBank/DDBJ databases">
        <title>Aquincola sp. isolate from soil.</title>
        <authorList>
            <person name="Han J."/>
            <person name="Kim D.-U."/>
        </authorList>
    </citation>
    <scope>NUCLEOTIDE SEQUENCE [LARGE SCALE GENOMIC DNA]</scope>
    <source>
        <strain evidence="3 4">S2</strain>
    </source>
</reference>
<sequence>MKTPASPSLPMALPAAIQMAPEASAWQCTQLEREAVLRNVGAAALLPVLPPVGRGNGRAVLVVPGGGFLFVAVDNEGLPVAQRLAEAGYAAFVLVYRTQPTDVDDRAFQRALPLAWQRLAEQVAADGDLAAHGPAVDDTRTAMRWLRTHAADFAFDPARLGVLGFSAGARCGRALVAQAAPADMPDSLALIYGGFAGTVPRSPVPPLFLAQAADDPLFDRRHPDILDDWRRAGQRAELHLYERGGHGFGLRTQDATSDHWFDAYRAWLDRQ</sequence>
<dbReference type="Gene3D" id="3.40.50.1820">
    <property type="entry name" value="alpha/beta hydrolase"/>
    <property type="match status" value="1"/>
</dbReference>
<dbReference type="PANTHER" id="PTHR48081:SF6">
    <property type="entry name" value="PEPTIDASE S9 PROLYL OLIGOPEPTIDASE CATALYTIC DOMAIN-CONTAINING PROTEIN"/>
    <property type="match status" value="1"/>
</dbReference>
<dbReference type="InterPro" id="IPR002925">
    <property type="entry name" value="Dienelactn_hydro"/>
</dbReference>
<protein>
    <submittedName>
        <fullName evidence="3">Alpha/beta hydrolase fold domain-containing protein</fullName>
    </submittedName>
</protein>
<dbReference type="InterPro" id="IPR029058">
    <property type="entry name" value="AB_hydrolase_fold"/>
</dbReference>
<organism evidence="3 4">
    <name type="scientific">Pseudaquabacterium terrae</name>
    <dbReference type="NCBI Taxonomy" id="2732868"/>
    <lineage>
        <taxon>Bacteria</taxon>
        <taxon>Pseudomonadati</taxon>
        <taxon>Pseudomonadota</taxon>
        <taxon>Betaproteobacteria</taxon>
        <taxon>Burkholderiales</taxon>
        <taxon>Sphaerotilaceae</taxon>
        <taxon>Pseudaquabacterium</taxon>
    </lineage>
</organism>
<dbReference type="RefSeq" id="WP_173133334.1">
    <property type="nucleotide sequence ID" value="NZ_JABRWJ010000013.1"/>
</dbReference>
<dbReference type="Pfam" id="PF01738">
    <property type="entry name" value="DLH"/>
    <property type="match status" value="1"/>
</dbReference>